<gene>
    <name evidence="2" type="ORF">B0J13DRAFT_53716</name>
</gene>
<proteinExistence type="predicted"/>
<dbReference type="OrthoDB" id="4898142at2759"/>
<feature type="compositionally biased region" description="Polar residues" evidence="1">
    <location>
        <begin position="506"/>
        <end position="521"/>
    </location>
</feature>
<sequence length="614" mass="68083">MTDHIDYTTYVEDAEEDSGSSVEGIASTRIYARSEVPTTPYKERPNTGKSRGADKRSSNRKSDSSNTQTDSDDTPRTSKRDRDPRREYEREQRAQQEQRDKERRRKDRKLKEAEQMQRKARVEAKAAKEREVKPARKTRPTSLTQSRTEPVVQQYRRGHVEDPSCYGVPQPAASGMRPRAQTRPNSYYPSQGPPPSMGGPSGWHQAHAGQQQQPVGYPGGSYPPPPPLYGGGPSPSMIGVPASPARHTQGFFDMTMQNQTSHLKNRFERPASAIGFRQQQHAQAQAQAQAQAPAGYGYDPRAYEEEPDPRITRRASRSKKQTEDDRKRMPPPEFIPRPQSALPVGSPYRPPAHKPPTRQKSRPPTTRRGVGFADQRGVGFEEDDLLGNDDHYTDVSPEANNYDRRIALTRTRRGSVAYEQPGLEIMPSRTRRDSFYGDRALGGGGVSLDEDKYLTALAYQDDVNGGTPLALTAEALRKASHRAGGGSSRSTRSSDSRDESEFKRSNTTGITRSSSSDNDNVTIKVSGSAVVRVQGAEIECGDGGEITFSAPSGSRIGSGSDRASTIYQIEDGRSRVERRPLTHRIRAPSQSDSQSRSYAQSYAPYDPTFALDDY</sequence>
<feature type="compositionally biased region" description="Basic and acidic residues" evidence="1">
    <location>
        <begin position="570"/>
        <end position="580"/>
    </location>
</feature>
<feature type="compositionally biased region" description="Basic residues" evidence="1">
    <location>
        <begin position="351"/>
        <end position="361"/>
    </location>
</feature>
<feature type="region of interest" description="Disordered" evidence="1">
    <location>
        <begin position="1"/>
        <end position="397"/>
    </location>
</feature>
<feature type="compositionally biased region" description="Basic and acidic residues" evidence="1">
    <location>
        <begin position="109"/>
        <end position="134"/>
    </location>
</feature>
<feature type="region of interest" description="Disordered" evidence="1">
    <location>
        <begin position="542"/>
        <end position="614"/>
    </location>
</feature>
<evidence type="ECO:0000313" key="2">
    <source>
        <dbReference type="EMBL" id="KAH7141222.1"/>
    </source>
</evidence>
<feature type="compositionally biased region" description="Polar residues" evidence="1">
    <location>
        <begin position="588"/>
        <end position="600"/>
    </location>
</feature>
<dbReference type="Proteomes" id="UP000717696">
    <property type="component" value="Unassembled WGS sequence"/>
</dbReference>
<keyword evidence="3" id="KW-1185">Reference proteome</keyword>
<feature type="compositionally biased region" description="Basic and acidic residues" evidence="1">
    <location>
        <begin position="41"/>
        <end position="63"/>
    </location>
</feature>
<feature type="compositionally biased region" description="Polar residues" evidence="1">
    <location>
        <begin position="549"/>
        <end position="567"/>
    </location>
</feature>
<name>A0A9P9EQ80_9HYPO</name>
<dbReference type="AlphaFoldDB" id="A0A9P9EQ80"/>
<feature type="compositionally biased region" description="Basic and acidic residues" evidence="1">
    <location>
        <begin position="301"/>
        <end position="311"/>
    </location>
</feature>
<accession>A0A9P9EQ80</accession>
<feature type="compositionally biased region" description="Basic and acidic residues" evidence="1">
    <location>
        <begin position="492"/>
        <end position="504"/>
    </location>
</feature>
<feature type="compositionally biased region" description="Basic and acidic residues" evidence="1">
    <location>
        <begin position="73"/>
        <end position="101"/>
    </location>
</feature>
<dbReference type="EMBL" id="JAGMUU010000012">
    <property type="protein sequence ID" value="KAH7141222.1"/>
    <property type="molecule type" value="Genomic_DNA"/>
</dbReference>
<feature type="region of interest" description="Disordered" evidence="1">
    <location>
        <begin position="478"/>
        <end position="521"/>
    </location>
</feature>
<evidence type="ECO:0000256" key="1">
    <source>
        <dbReference type="SAM" id="MobiDB-lite"/>
    </source>
</evidence>
<feature type="compositionally biased region" description="Low complexity" evidence="1">
    <location>
        <begin position="278"/>
        <end position="294"/>
    </location>
</feature>
<comment type="caution">
    <text evidence="2">The sequence shown here is derived from an EMBL/GenBank/DDBJ whole genome shotgun (WGS) entry which is preliminary data.</text>
</comment>
<feature type="compositionally biased region" description="Low complexity" evidence="1">
    <location>
        <begin position="202"/>
        <end position="216"/>
    </location>
</feature>
<evidence type="ECO:0000313" key="3">
    <source>
        <dbReference type="Proteomes" id="UP000717696"/>
    </source>
</evidence>
<organism evidence="2 3">
    <name type="scientific">Dactylonectria estremocensis</name>
    <dbReference type="NCBI Taxonomy" id="1079267"/>
    <lineage>
        <taxon>Eukaryota</taxon>
        <taxon>Fungi</taxon>
        <taxon>Dikarya</taxon>
        <taxon>Ascomycota</taxon>
        <taxon>Pezizomycotina</taxon>
        <taxon>Sordariomycetes</taxon>
        <taxon>Hypocreomycetidae</taxon>
        <taxon>Hypocreales</taxon>
        <taxon>Nectriaceae</taxon>
        <taxon>Dactylonectria</taxon>
    </lineage>
</organism>
<feature type="compositionally biased region" description="Basic and acidic residues" evidence="1">
    <location>
        <begin position="320"/>
        <end position="330"/>
    </location>
</feature>
<protein>
    <submittedName>
        <fullName evidence="2">Uncharacterized protein</fullName>
    </submittedName>
</protein>
<reference evidence="2" key="1">
    <citation type="journal article" date="2021" name="Nat. Commun.">
        <title>Genetic determinants of endophytism in the Arabidopsis root mycobiome.</title>
        <authorList>
            <person name="Mesny F."/>
            <person name="Miyauchi S."/>
            <person name="Thiergart T."/>
            <person name="Pickel B."/>
            <person name="Atanasova L."/>
            <person name="Karlsson M."/>
            <person name="Huettel B."/>
            <person name="Barry K.W."/>
            <person name="Haridas S."/>
            <person name="Chen C."/>
            <person name="Bauer D."/>
            <person name="Andreopoulos W."/>
            <person name="Pangilinan J."/>
            <person name="LaButti K."/>
            <person name="Riley R."/>
            <person name="Lipzen A."/>
            <person name="Clum A."/>
            <person name="Drula E."/>
            <person name="Henrissat B."/>
            <person name="Kohler A."/>
            <person name="Grigoriev I.V."/>
            <person name="Martin F.M."/>
            <person name="Hacquard S."/>
        </authorList>
    </citation>
    <scope>NUCLEOTIDE SEQUENCE</scope>
    <source>
        <strain evidence="2">MPI-CAGE-AT-0021</strain>
    </source>
</reference>